<organism evidence="5 6">
    <name type="scientific">Aeromicrobium alkaliterrae</name>
    <dbReference type="NCBI Taxonomy" id="302168"/>
    <lineage>
        <taxon>Bacteria</taxon>
        <taxon>Bacillati</taxon>
        <taxon>Actinomycetota</taxon>
        <taxon>Actinomycetes</taxon>
        <taxon>Propionibacteriales</taxon>
        <taxon>Nocardioidaceae</taxon>
        <taxon>Aeromicrobium</taxon>
    </lineage>
</organism>
<keyword evidence="1" id="KW-0328">Glycosyltransferase</keyword>
<dbReference type="Proteomes" id="UP001501057">
    <property type="component" value="Unassembled WGS sequence"/>
</dbReference>
<evidence type="ECO:0000313" key="5">
    <source>
        <dbReference type="EMBL" id="GAA1745046.1"/>
    </source>
</evidence>
<evidence type="ECO:0000259" key="4">
    <source>
        <dbReference type="Pfam" id="PF13439"/>
    </source>
</evidence>
<dbReference type="Pfam" id="PF00534">
    <property type="entry name" value="Glycos_transf_1"/>
    <property type="match status" value="1"/>
</dbReference>
<dbReference type="InterPro" id="IPR001296">
    <property type="entry name" value="Glyco_trans_1"/>
</dbReference>
<dbReference type="InterPro" id="IPR050194">
    <property type="entry name" value="Glycosyltransferase_grp1"/>
</dbReference>
<protein>
    <recommendedName>
        <fullName evidence="7">Glycosyltransferase</fullName>
    </recommendedName>
</protein>
<name>A0ABP4W460_9ACTN</name>
<dbReference type="SUPFAM" id="SSF53756">
    <property type="entry name" value="UDP-Glycosyltransferase/glycogen phosphorylase"/>
    <property type="match status" value="1"/>
</dbReference>
<evidence type="ECO:0000256" key="1">
    <source>
        <dbReference type="ARBA" id="ARBA00022676"/>
    </source>
</evidence>
<keyword evidence="2" id="KW-0808">Transferase</keyword>
<dbReference type="Pfam" id="PF13439">
    <property type="entry name" value="Glyco_transf_4"/>
    <property type="match status" value="1"/>
</dbReference>
<evidence type="ECO:0000256" key="2">
    <source>
        <dbReference type="ARBA" id="ARBA00022679"/>
    </source>
</evidence>
<dbReference type="Gene3D" id="3.40.50.2000">
    <property type="entry name" value="Glycogen Phosphorylase B"/>
    <property type="match status" value="2"/>
</dbReference>
<proteinExistence type="predicted"/>
<evidence type="ECO:0000313" key="6">
    <source>
        <dbReference type="Proteomes" id="UP001501057"/>
    </source>
</evidence>
<dbReference type="EMBL" id="BAAAME010000004">
    <property type="protein sequence ID" value="GAA1745046.1"/>
    <property type="molecule type" value="Genomic_DNA"/>
</dbReference>
<reference evidence="6" key="1">
    <citation type="journal article" date="2019" name="Int. J. Syst. Evol. Microbiol.">
        <title>The Global Catalogue of Microorganisms (GCM) 10K type strain sequencing project: providing services to taxonomists for standard genome sequencing and annotation.</title>
        <authorList>
            <consortium name="The Broad Institute Genomics Platform"/>
            <consortium name="The Broad Institute Genome Sequencing Center for Infectious Disease"/>
            <person name="Wu L."/>
            <person name="Ma J."/>
        </authorList>
    </citation>
    <scope>NUCLEOTIDE SEQUENCE [LARGE SCALE GENOMIC DNA]</scope>
    <source>
        <strain evidence="6">JCM 13518</strain>
    </source>
</reference>
<gene>
    <name evidence="5" type="ORF">GCM10009710_26340</name>
</gene>
<feature type="domain" description="Glycosyltransferase subfamily 4-like N-terminal" evidence="4">
    <location>
        <begin position="33"/>
        <end position="177"/>
    </location>
</feature>
<evidence type="ECO:0000259" key="3">
    <source>
        <dbReference type="Pfam" id="PF00534"/>
    </source>
</evidence>
<feature type="domain" description="Glycosyl transferase family 1" evidence="3">
    <location>
        <begin position="199"/>
        <end position="333"/>
    </location>
</feature>
<dbReference type="InterPro" id="IPR028098">
    <property type="entry name" value="Glyco_trans_4-like_N"/>
</dbReference>
<sequence length="364" mass="39199">MTTLLTHEWLAAAGGSENVFEQMTLAFPEARRFCLWNDDPTRFPGVEESWLARSPLRRSKPAALPFMRAAGRGADLGGADLVLSSSHVFGHAIASRAARRGIRAFAYVHSPARYIWAPEYDPRGRSLPVRTVAPALRRVDRRSVDPRVSYAANSAFVAERMAEAWGVEARVIHPPVAVANIVQSMERPLSEQDAEAARQLPAEFVLGASRLVDYKRVDAAIDLGSSLGVPVVIAGDGPDRERLQAVADSAGVRVQFLGRVSDRLLHELYRRALLFVFAAVEDFGIMPLEAVTAGAPVVVNREGGAWEGVSATGAGASCDPDDPDELRAAAETAIGLRSVAGSAATADFADELFRSRVVEWTSGE</sequence>
<comment type="caution">
    <text evidence="5">The sequence shown here is derived from an EMBL/GenBank/DDBJ whole genome shotgun (WGS) entry which is preliminary data.</text>
</comment>
<dbReference type="PANTHER" id="PTHR45947:SF3">
    <property type="entry name" value="SULFOQUINOVOSYL TRANSFERASE SQD2"/>
    <property type="match status" value="1"/>
</dbReference>
<dbReference type="PANTHER" id="PTHR45947">
    <property type="entry name" value="SULFOQUINOVOSYL TRANSFERASE SQD2"/>
    <property type="match status" value="1"/>
</dbReference>
<keyword evidence="6" id="KW-1185">Reference proteome</keyword>
<accession>A0ABP4W460</accession>
<evidence type="ECO:0008006" key="7">
    <source>
        <dbReference type="Google" id="ProtNLM"/>
    </source>
</evidence>